<name>A0A5J4SES2_9ZZZZ</name>
<proteinExistence type="predicted"/>
<dbReference type="InterPro" id="IPR007730">
    <property type="entry name" value="SPOR-like_dom"/>
</dbReference>
<gene>
    <name evidence="2" type="ORF">EZS27_008491</name>
</gene>
<comment type="caution">
    <text evidence="2">The sequence shown here is derived from an EMBL/GenBank/DDBJ whole genome shotgun (WGS) entry which is preliminary data.</text>
</comment>
<dbReference type="EMBL" id="SNRY01000248">
    <property type="protein sequence ID" value="KAA6343860.1"/>
    <property type="molecule type" value="Genomic_DNA"/>
</dbReference>
<sequence length="169" mass="19112">MKHIYPPSIVSLSKGTSYQGKRKIIVCGIFILFSLLYAQAQSTIITALQERTEGEGKITIHQAPHIEALLGTKYTGDGEKIVKTSGYRVQLYAGNNSREAHNYVIALASRVRELFPDTEVYTFFTPPRWICQAGDFSTIEEADAMLHQFKSLLLLKDMFIVKEQINIRL</sequence>
<dbReference type="AlphaFoldDB" id="A0A5J4SES2"/>
<dbReference type="Pfam" id="PF05036">
    <property type="entry name" value="SPOR"/>
    <property type="match status" value="1"/>
</dbReference>
<evidence type="ECO:0000259" key="1">
    <source>
        <dbReference type="PROSITE" id="PS51724"/>
    </source>
</evidence>
<accession>A0A5J4SES2</accession>
<organism evidence="2">
    <name type="scientific">termite gut metagenome</name>
    <dbReference type="NCBI Taxonomy" id="433724"/>
    <lineage>
        <taxon>unclassified sequences</taxon>
        <taxon>metagenomes</taxon>
        <taxon>organismal metagenomes</taxon>
    </lineage>
</organism>
<dbReference type="GO" id="GO:0042834">
    <property type="term" value="F:peptidoglycan binding"/>
    <property type="evidence" value="ECO:0007669"/>
    <property type="project" value="InterPro"/>
</dbReference>
<dbReference type="PROSITE" id="PS51724">
    <property type="entry name" value="SPOR"/>
    <property type="match status" value="1"/>
</dbReference>
<reference evidence="2" key="1">
    <citation type="submission" date="2019-03" db="EMBL/GenBank/DDBJ databases">
        <title>Single cell metagenomics reveals metabolic interactions within the superorganism composed of flagellate Streblomastix strix and complex community of Bacteroidetes bacteria on its surface.</title>
        <authorList>
            <person name="Treitli S.C."/>
            <person name="Kolisko M."/>
            <person name="Husnik F."/>
            <person name="Keeling P."/>
            <person name="Hampl V."/>
        </authorList>
    </citation>
    <scope>NUCLEOTIDE SEQUENCE</scope>
    <source>
        <strain evidence="2">STM</strain>
    </source>
</reference>
<protein>
    <recommendedName>
        <fullName evidence="1">SPOR domain-containing protein</fullName>
    </recommendedName>
</protein>
<evidence type="ECO:0000313" key="2">
    <source>
        <dbReference type="EMBL" id="KAA6343860.1"/>
    </source>
</evidence>
<feature type="domain" description="SPOR" evidence="1">
    <location>
        <begin position="81"/>
        <end position="163"/>
    </location>
</feature>